<protein>
    <submittedName>
        <fullName evidence="2">Glycosyltransferase</fullName>
    </submittedName>
</protein>
<accession>A0A844P140</accession>
<feature type="domain" description="Glycosyltransferase 2-like" evidence="1">
    <location>
        <begin position="11"/>
        <end position="131"/>
    </location>
</feature>
<dbReference type="EMBL" id="WOBN01000011">
    <property type="protein sequence ID" value="MUK49035.1"/>
    <property type="molecule type" value="Genomic_DNA"/>
</dbReference>
<keyword evidence="2" id="KW-0808">Transferase</keyword>
<evidence type="ECO:0000259" key="1">
    <source>
        <dbReference type="Pfam" id="PF00535"/>
    </source>
</evidence>
<reference evidence="2 3" key="1">
    <citation type="submission" date="2019-11" db="EMBL/GenBank/DDBJ databases">
        <title>Using colonization assays and comparative genomics to discover symbiosis behaviors and factors in Vibrio fischeri.</title>
        <authorList>
            <person name="Bongrand C."/>
            <person name="Moriano-Gutierrez S."/>
            <person name="Arevalo P."/>
            <person name="Mcfall-Ngai M."/>
            <person name="Visick K."/>
            <person name="Polz M.F."/>
            <person name="Ruby E.G."/>
        </authorList>
    </citation>
    <scope>NUCLEOTIDE SEQUENCE [LARGE SCALE GENOMIC DNA]</scope>
    <source>
        <strain evidence="3">emors.4.1</strain>
    </source>
</reference>
<dbReference type="Pfam" id="PF00535">
    <property type="entry name" value="Glycos_transf_2"/>
    <property type="match status" value="1"/>
</dbReference>
<evidence type="ECO:0000313" key="3">
    <source>
        <dbReference type="Proteomes" id="UP000448038"/>
    </source>
</evidence>
<dbReference type="PANTHER" id="PTHR22916">
    <property type="entry name" value="GLYCOSYLTRANSFERASE"/>
    <property type="match status" value="1"/>
</dbReference>
<dbReference type="PANTHER" id="PTHR22916:SF3">
    <property type="entry name" value="UDP-GLCNAC:BETAGAL BETA-1,3-N-ACETYLGLUCOSAMINYLTRANSFERASE-LIKE PROTEIN 1"/>
    <property type="match status" value="1"/>
</dbReference>
<dbReference type="Gene3D" id="3.90.550.10">
    <property type="entry name" value="Spore Coat Polysaccharide Biosynthesis Protein SpsA, Chain A"/>
    <property type="match status" value="1"/>
</dbReference>
<dbReference type="SUPFAM" id="SSF53448">
    <property type="entry name" value="Nucleotide-diphospho-sugar transferases"/>
    <property type="match status" value="1"/>
</dbReference>
<comment type="caution">
    <text evidence="2">The sequence shown here is derived from an EMBL/GenBank/DDBJ whole genome shotgun (WGS) entry which is preliminary data.</text>
</comment>
<dbReference type="InterPro" id="IPR001173">
    <property type="entry name" value="Glyco_trans_2-like"/>
</dbReference>
<sequence>MNTDLVDELVSVIMPSFNSSKTIIESIDSVLLQTYENIELIICDDGSSDLSYELVQCLNDQRIKLIKNTYEKGAAGARQSCIDISNGRYIAFLDADDLWDKNKLFIQIKYMRDNNISFTYSDYYTFNENIDNPKGFFKTPESISFEDLCKHCAIGCLTVIIDRKEIEFSMINSPKEDYATWLSILENSKKNAYRCDGVVAYYRLSNNSLSSNKIKEVVKQNYVLKNTARLSFKKRIVCLFTYSINGIIKKYWKY</sequence>
<dbReference type="GO" id="GO:0016758">
    <property type="term" value="F:hexosyltransferase activity"/>
    <property type="evidence" value="ECO:0007669"/>
    <property type="project" value="UniProtKB-ARBA"/>
</dbReference>
<evidence type="ECO:0000313" key="2">
    <source>
        <dbReference type="EMBL" id="MUK49035.1"/>
    </source>
</evidence>
<name>A0A844P140_ALIFS</name>
<dbReference type="AlphaFoldDB" id="A0A844P140"/>
<dbReference type="InterPro" id="IPR029044">
    <property type="entry name" value="Nucleotide-diphossugar_trans"/>
</dbReference>
<gene>
    <name evidence="2" type="ORF">GNP88_07555</name>
</gene>
<proteinExistence type="predicted"/>
<dbReference type="RefSeq" id="WP_155655648.1">
    <property type="nucleotide sequence ID" value="NZ_WOBN01000011.1"/>
</dbReference>
<dbReference type="Proteomes" id="UP000448038">
    <property type="component" value="Unassembled WGS sequence"/>
</dbReference>
<organism evidence="2 3">
    <name type="scientific">Aliivibrio fischeri</name>
    <name type="common">Vibrio fischeri</name>
    <dbReference type="NCBI Taxonomy" id="668"/>
    <lineage>
        <taxon>Bacteria</taxon>
        <taxon>Pseudomonadati</taxon>
        <taxon>Pseudomonadota</taxon>
        <taxon>Gammaproteobacteria</taxon>
        <taxon>Vibrionales</taxon>
        <taxon>Vibrionaceae</taxon>
        <taxon>Aliivibrio</taxon>
    </lineage>
</organism>